<evidence type="ECO:0000256" key="11">
    <source>
        <dbReference type="NCBIfam" id="TIGR00550"/>
    </source>
</evidence>
<accession>A0A6I6DDN1</accession>
<dbReference type="EMBL" id="CP046457">
    <property type="protein sequence ID" value="QGT98912.1"/>
    <property type="molecule type" value="Genomic_DNA"/>
</dbReference>
<evidence type="ECO:0000256" key="5">
    <source>
        <dbReference type="ARBA" id="ARBA00022490"/>
    </source>
</evidence>
<evidence type="ECO:0000256" key="8">
    <source>
        <dbReference type="ARBA" id="ARBA00022723"/>
    </source>
</evidence>
<proteinExistence type="predicted"/>
<dbReference type="PANTHER" id="PTHR30573">
    <property type="entry name" value="QUINOLINATE SYNTHETASE A"/>
    <property type="match status" value="1"/>
</dbReference>
<dbReference type="RefSeq" id="WP_156202858.1">
    <property type="nucleotide sequence ID" value="NZ_CP046457.1"/>
</dbReference>
<evidence type="ECO:0000256" key="2">
    <source>
        <dbReference type="ARBA" id="ARBA00005065"/>
    </source>
</evidence>
<dbReference type="FunFam" id="3.40.50.10800:FF:000003">
    <property type="entry name" value="Quinolinate synthase A"/>
    <property type="match status" value="1"/>
</dbReference>
<dbReference type="InterPro" id="IPR003473">
    <property type="entry name" value="NadA"/>
</dbReference>
<dbReference type="Pfam" id="PF02445">
    <property type="entry name" value="NadA"/>
    <property type="match status" value="1"/>
</dbReference>
<keyword evidence="5" id="KW-0963">Cytoplasm</keyword>
<evidence type="ECO:0000256" key="10">
    <source>
        <dbReference type="ARBA" id="ARBA00023014"/>
    </source>
</evidence>
<evidence type="ECO:0000256" key="4">
    <source>
        <dbReference type="ARBA" id="ARBA00022485"/>
    </source>
</evidence>
<evidence type="ECO:0000256" key="6">
    <source>
        <dbReference type="ARBA" id="ARBA00022642"/>
    </source>
</evidence>
<keyword evidence="8" id="KW-0479">Metal-binding</keyword>
<gene>
    <name evidence="12" type="ORF">SYNTR_0319</name>
</gene>
<organism evidence="12 13">
    <name type="scientific">Candidatus Syntrophocurvum alkaliphilum</name>
    <dbReference type="NCBI Taxonomy" id="2293317"/>
    <lineage>
        <taxon>Bacteria</taxon>
        <taxon>Bacillati</taxon>
        <taxon>Bacillota</taxon>
        <taxon>Clostridia</taxon>
        <taxon>Eubacteriales</taxon>
        <taxon>Syntrophomonadaceae</taxon>
        <taxon>Candidatus Syntrophocurvum</taxon>
    </lineage>
</organism>
<name>A0A6I6DDN1_9FIRM</name>
<keyword evidence="10" id="KW-0411">Iron-sulfur</keyword>
<dbReference type="Proteomes" id="UP000426444">
    <property type="component" value="Chromosome"/>
</dbReference>
<keyword evidence="9" id="KW-0408">Iron</keyword>
<protein>
    <recommendedName>
        <fullName evidence="3 11">Quinolinate synthase</fullName>
        <ecNumber evidence="3 11">2.5.1.72</ecNumber>
    </recommendedName>
</protein>
<evidence type="ECO:0000313" key="12">
    <source>
        <dbReference type="EMBL" id="QGT98912.1"/>
    </source>
</evidence>
<dbReference type="GO" id="GO:0034628">
    <property type="term" value="P:'de novo' NAD+ biosynthetic process from L-aspartate"/>
    <property type="evidence" value="ECO:0007669"/>
    <property type="project" value="TreeGrafter"/>
</dbReference>
<keyword evidence="7 12" id="KW-0808">Transferase</keyword>
<dbReference type="NCBIfam" id="TIGR00550">
    <property type="entry name" value="nadA"/>
    <property type="match status" value="1"/>
</dbReference>
<evidence type="ECO:0000313" key="13">
    <source>
        <dbReference type="Proteomes" id="UP000426444"/>
    </source>
</evidence>
<comment type="cofactor">
    <cofactor evidence="1">
        <name>[4Fe-4S] cluster</name>
        <dbReference type="ChEBI" id="CHEBI:49883"/>
    </cofactor>
</comment>
<dbReference type="AlphaFoldDB" id="A0A6I6DDN1"/>
<dbReference type="GO" id="GO:0051539">
    <property type="term" value="F:4 iron, 4 sulfur cluster binding"/>
    <property type="evidence" value="ECO:0007669"/>
    <property type="project" value="UniProtKB-KW"/>
</dbReference>
<dbReference type="EC" id="2.5.1.72" evidence="3 11"/>
<dbReference type="UniPathway" id="UPA00253">
    <property type="reaction ID" value="UER00327"/>
</dbReference>
<dbReference type="OrthoDB" id="9801204at2"/>
<dbReference type="GO" id="GO:0008987">
    <property type="term" value="F:quinolinate synthetase A activity"/>
    <property type="evidence" value="ECO:0007669"/>
    <property type="project" value="UniProtKB-UniRule"/>
</dbReference>
<keyword evidence="4" id="KW-0004">4Fe-4S</keyword>
<dbReference type="InterPro" id="IPR036094">
    <property type="entry name" value="NadA_sf"/>
</dbReference>
<sequence length="314" mass="35473">MFNDLYQLTDKDIVLQKEIKHLKEKNNAYIIVHLYQRPEIQEVADFIGDSYQMALKAKESDAQIIIVAGVTFMAETVFILCPDKKVLIPEPLATCPMAEMLTAKQLIEFKAKYPNAVVVAYVNTSAEVKALVDVCCTSSNATKIINQIPQDKEILFVPDKNLGSYLQTISGRNIISWQGYCPTHNHVSVDEVNAIKDKHPQAKLLVHPECIKEVVDQADFIGSTSAIINYALNSEESDFIIGTEHGVLYPMMKNRNDKNFYLASEKLICPTMKSITLEKIIYCLENHNNQVTVEENIRKDAAKSLNQMIEWTQS</sequence>
<dbReference type="SUPFAM" id="SSF142754">
    <property type="entry name" value="NadA-like"/>
    <property type="match status" value="1"/>
</dbReference>
<comment type="pathway">
    <text evidence="2">Cofactor biosynthesis; NAD(+) biosynthesis; quinolinate from iminoaspartate: step 1/1.</text>
</comment>
<dbReference type="NCBIfam" id="NF006878">
    <property type="entry name" value="PRK09375.1-2"/>
    <property type="match status" value="1"/>
</dbReference>
<dbReference type="GO" id="GO:0046872">
    <property type="term" value="F:metal ion binding"/>
    <property type="evidence" value="ECO:0007669"/>
    <property type="project" value="UniProtKB-KW"/>
</dbReference>
<reference evidence="13" key="1">
    <citation type="journal article" date="2019" name="Microbiology">
        <title>Complete Genome Sequence of an Uncultured Bacterium of the Candidate Phylum Bipolaricaulota.</title>
        <authorList>
            <person name="Kadnikov V.V."/>
            <person name="Mardanov A.V."/>
            <person name="Beletsky A.V."/>
            <person name="Frank Y.A."/>
            <person name="Karnachuk O.V."/>
            <person name="Ravin N.V."/>
        </authorList>
    </citation>
    <scope>NUCLEOTIDE SEQUENCE [LARGE SCALE GENOMIC DNA]</scope>
</reference>
<evidence type="ECO:0000256" key="3">
    <source>
        <dbReference type="ARBA" id="ARBA00012669"/>
    </source>
</evidence>
<evidence type="ECO:0000256" key="9">
    <source>
        <dbReference type="ARBA" id="ARBA00023004"/>
    </source>
</evidence>
<dbReference type="Gene3D" id="3.40.50.10800">
    <property type="entry name" value="NadA-like"/>
    <property type="match status" value="3"/>
</dbReference>
<dbReference type="PANTHER" id="PTHR30573:SF0">
    <property type="entry name" value="QUINOLINATE SYNTHASE, CHLOROPLASTIC"/>
    <property type="match status" value="1"/>
</dbReference>
<keyword evidence="13" id="KW-1185">Reference proteome</keyword>
<keyword evidence="6" id="KW-0662">Pyridine nucleotide biosynthesis</keyword>
<evidence type="ECO:0000256" key="7">
    <source>
        <dbReference type="ARBA" id="ARBA00022679"/>
    </source>
</evidence>
<evidence type="ECO:0000256" key="1">
    <source>
        <dbReference type="ARBA" id="ARBA00001966"/>
    </source>
</evidence>
<dbReference type="KEGG" id="salq:SYNTR_0319"/>